<feature type="compositionally biased region" description="Low complexity" evidence="1">
    <location>
        <begin position="41"/>
        <end position="54"/>
    </location>
</feature>
<keyword evidence="3" id="KW-1185">Reference proteome</keyword>
<dbReference type="AlphaFoldDB" id="A0A433AS26"/>
<gene>
    <name evidence="2" type="ORF">BC936DRAFT_140519</name>
</gene>
<feature type="region of interest" description="Disordered" evidence="1">
    <location>
        <begin position="1"/>
        <end position="20"/>
    </location>
</feature>
<dbReference type="EMBL" id="RBNI01017200">
    <property type="protein sequence ID" value="RUP05327.1"/>
    <property type="molecule type" value="Genomic_DNA"/>
</dbReference>
<feature type="region of interest" description="Disordered" evidence="1">
    <location>
        <begin position="34"/>
        <end position="57"/>
    </location>
</feature>
<evidence type="ECO:0000256" key="1">
    <source>
        <dbReference type="SAM" id="MobiDB-lite"/>
    </source>
</evidence>
<protein>
    <submittedName>
        <fullName evidence="2">Uncharacterized protein</fullName>
    </submittedName>
</protein>
<organism evidence="2 3">
    <name type="scientific">Jimgerdemannia flammicorona</name>
    <dbReference type="NCBI Taxonomy" id="994334"/>
    <lineage>
        <taxon>Eukaryota</taxon>
        <taxon>Fungi</taxon>
        <taxon>Fungi incertae sedis</taxon>
        <taxon>Mucoromycota</taxon>
        <taxon>Mucoromycotina</taxon>
        <taxon>Endogonomycetes</taxon>
        <taxon>Endogonales</taxon>
        <taxon>Endogonaceae</taxon>
        <taxon>Jimgerdemannia</taxon>
    </lineage>
</organism>
<feature type="compositionally biased region" description="Basic residues" evidence="1">
    <location>
        <begin position="8"/>
        <end position="19"/>
    </location>
</feature>
<accession>A0A433AS26</accession>
<evidence type="ECO:0000313" key="3">
    <source>
        <dbReference type="Proteomes" id="UP000268093"/>
    </source>
</evidence>
<proteinExistence type="predicted"/>
<dbReference type="Proteomes" id="UP000268093">
    <property type="component" value="Unassembled WGS sequence"/>
</dbReference>
<name>A0A433AS26_9FUNG</name>
<evidence type="ECO:0000313" key="2">
    <source>
        <dbReference type="EMBL" id="RUP05327.1"/>
    </source>
</evidence>
<sequence>MHPGSVVHGRRGHTGHPKQKMTATASVFLTSNFGAPVHHGSPNPSLQTLSSSSSHTDMPKETLLNIVNDNHELYHIEYQDHLPNVLAPALLCSYDLGASQEQLRQTYHRLAPDLERLRLPETRITADNWTDFFGQKRLAKNNDFIREGLICGRMQDHSHRRRK</sequence>
<comment type="caution">
    <text evidence="2">The sequence shown here is derived from an EMBL/GenBank/DDBJ whole genome shotgun (WGS) entry which is preliminary data.</text>
</comment>
<reference evidence="2 3" key="1">
    <citation type="journal article" date="2018" name="New Phytol.">
        <title>Phylogenomics of Endogonaceae and evolution of mycorrhizas within Mucoromycota.</title>
        <authorList>
            <person name="Chang Y."/>
            <person name="Desiro A."/>
            <person name="Na H."/>
            <person name="Sandor L."/>
            <person name="Lipzen A."/>
            <person name="Clum A."/>
            <person name="Barry K."/>
            <person name="Grigoriev I.V."/>
            <person name="Martin F.M."/>
            <person name="Stajich J.E."/>
            <person name="Smith M.E."/>
            <person name="Bonito G."/>
            <person name="Spatafora J.W."/>
        </authorList>
    </citation>
    <scope>NUCLEOTIDE SEQUENCE [LARGE SCALE GENOMIC DNA]</scope>
    <source>
        <strain evidence="2 3">GMNB39</strain>
    </source>
</reference>
<dbReference type="OrthoDB" id="10004862at2759"/>